<dbReference type="EMBL" id="CM045758">
    <property type="protein sequence ID" value="KAI8030565.1"/>
    <property type="molecule type" value="Genomic_DNA"/>
</dbReference>
<evidence type="ECO:0000313" key="1">
    <source>
        <dbReference type="EMBL" id="KAI8030565.1"/>
    </source>
</evidence>
<protein>
    <submittedName>
        <fullName evidence="1">Uncharacterized protein</fullName>
    </submittedName>
</protein>
<gene>
    <name evidence="1" type="ORF">LOK49_LG01G01656</name>
</gene>
<name>A0ACC0IY01_9ERIC</name>
<accession>A0ACC0IY01</accession>
<reference evidence="1 2" key="1">
    <citation type="journal article" date="2022" name="Plant J.">
        <title>Chromosome-level genome of Camellia lanceoleosa provides a valuable resource for understanding genome evolution and self-incompatibility.</title>
        <authorList>
            <person name="Gong W."/>
            <person name="Xiao S."/>
            <person name="Wang L."/>
            <person name="Liao Z."/>
            <person name="Chang Y."/>
            <person name="Mo W."/>
            <person name="Hu G."/>
            <person name="Li W."/>
            <person name="Zhao G."/>
            <person name="Zhu H."/>
            <person name="Hu X."/>
            <person name="Ji K."/>
            <person name="Xiang X."/>
            <person name="Song Q."/>
            <person name="Yuan D."/>
            <person name="Jin S."/>
            <person name="Zhang L."/>
        </authorList>
    </citation>
    <scope>NUCLEOTIDE SEQUENCE [LARGE SCALE GENOMIC DNA]</scope>
    <source>
        <strain evidence="1">SQ_2022a</strain>
    </source>
</reference>
<proteinExistence type="predicted"/>
<comment type="caution">
    <text evidence="1">The sequence shown here is derived from an EMBL/GenBank/DDBJ whole genome shotgun (WGS) entry which is preliminary data.</text>
</comment>
<organism evidence="1 2">
    <name type="scientific">Camellia lanceoleosa</name>
    <dbReference type="NCBI Taxonomy" id="1840588"/>
    <lineage>
        <taxon>Eukaryota</taxon>
        <taxon>Viridiplantae</taxon>
        <taxon>Streptophyta</taxon>
        <taxon>Embryophyta</taxon>
        <taxon>Tracheophyta</taxon>
        <taxon>Spermatophyta</taxon>
        <taxon>Magnoliopsida</taxon>
        <taxon>eudicotyledons</taxon>
        <taxon>Gunneridae</taxon>
        <taxon>Pentapetalae</taxon>
        <taxon>asterids</taxon>
        <taxon>Ericales</taxon>
        <taxon>Theaceae</taxon>
        <taxon>Camellia</taxon>
    </lineage>
</organism>
<dbReference type="Proteomes" id="UP001060215">
    <property type="component" value="Chromosome 1"/>
</dbReference>
<sequence>MITAISSKMNIPVPVFPHVAPSSPSPPPPIPPLPPPRLEIGGGGGGGGEGEPGVTWGKTGTGIFILVDMAVTISFRVFILVVLHLAKSNSSFISAVCFFASSAVIPLQSSTIASGMGLSRTEYKFPPPLRSVPVLSDKMTMLFYGENDVSEKHKRRKECEVFEANIKEKGAVDLLLRGGGNWYSVWDKPMPEAIAELWRVLTGLDVKK</sequence>
<keyword evidence="2" id="KW-1185">Reference proteome</keyword>
<evidence type="ECO:0000313" key="2">
    <source>
        <dbReference type="Proteomes" id="UP001060215"/>
    </source>
</evidence>